<evidence type="ECO:0000256" key="3">
    <source>
        <dbReference type="ARBA" id="ARBA00022989"/>
    </source>
</evidence>
<dbReference type="PANTHER" id="PTHR30371:SF0">
    <property type="entry name" value="SEC-INDEPENDENT PROTEIN TRANSLOCASE PROTEIN TATC, CHLOROPLASTIC-RELATED"/>
    <property type="match status" value="1"/>
</dbReference>
<dbReference type="GO" id="GO:0009977">
    <property type="term" value="F:proton motive force dependent protein transmembrane transporter activity"/>
    <property type="evidence" value="ECO:0007669"/>
    <property type="project" value="TreeGrafter"/>
</dbReference>
<dbReference type="GO" id="GO:0065002">
    <property type="term" value="P:intracellular protein transmembrane transport"/>
    <property type="evidence" value="ECO:0007669"/>
    <property type="project" value="TreeGrafter"/>
</dbReference>
<dbReference type="InterPro" id="IPR019820">
    <property type="entry name" value="Sec-indep_translocase_CS"/>
</dbReference>
<evidence type="ECO:0000313" key="6">
    <source>
        <dbReference type="EMBL" id="EQD69831.1"/>
    </source>
</evidence>
<comment type="caution">
    <text evidence="6">The sequence shown here is derived from an EMBL/GenBank/DDBJ whole genome shotgun (WGS) entry which is preliminary data.</text>
</comment>
<feature type="transmembrane region" description="Helical" evidence="5">
    <location>
        <begin position="162"/>
        <end position="188"/>
    </location>
</feature>
<comment type="subcellular location">
    <subcellularLocation>
        <location evidence="1">Membrane</location>
        <topology evidence="1">Multi-pass membrane protein</topology>
    </subcellularLocation>
</comment>
<dbReference type="PROSITE" id="PS01218">
    <property type="entry name" value="TATC"/>
    <property type="match status" value="1"/>
</dbReference>
<evidence type="ECO:0000256" key="5">
    <source>
        <dbReference type="SAM" id="Phobius"/>
    </source>
</evidence>
<dbReference type="PRINTS" id="PR01840">
    <property type="entry name" value="TATCFAMILY"/>
</dbReference>
<evidence type="ECO:0000256" key="1">
    <source>
        <dbReference type="ARBA" id="ARBA00004141"/>
    </source>
</evidence>
<protein>
    <submittedName>
        <fullName evidence="6">Sec-independent protein translocase, TatC subunit</fullName>
    </submittedName>
</protein>
<feature type="transmembrane region" description="Helical" evidence="5">
    <location>
        <begin position="25"/>
        <end position="43"/>
    </location>
</feature>
<organism evidence="6">
    <name type="scientific">mine drainage metagenome</name>
    <dbReference type="NCBI Taxonomy" id="410659"/>
    <lineage>
        <taxon>unclassified sequences</taxon>
        <taxon>metagenomes</taxon>
        <taxon>ecological metagenomes</taxon>
    </lineage>
</organism>
<evidence type="ECO:0000256" key="4">
    <source>
        <dbReference type="ARBA" id="ARBA00023136"/>
    </source>
</evidence>
<dbReference type="Pfam" id="PF00902">
    <property type="entry name" value="TatC"/>
    <property type="match status" value="1"/>
</dbReference>
<keyword evidence="2 5" id="KW-0812">Transmembrane</keyword>
<keyword evidence="4 5" id="KW-0472">Membrane</keyword>
<accession>T1BA94</accession>
<gene>
    <name evidence="6" type="ORF">B1B_05319</name>
</gene>
<evidence type="ECO:0000256" key="2">
    <source>
        <dbReference type="ARBA" id="ARBA00022692"/>
    </source>
</evidence>
<dbReference type="InterPro" id="IPR002033">
    <property type="entry name" value="TatC"/>
</dbReference>
<feature type="transmembrane region" description="Helical" evidence="5">
    <location>
        <begin position="112"/>
        <end position="142"/>
    </location>
</feature>
<keyword evidence="3 5" id="KW-1133">Transmembrane helix</keyword>
<dbReference type="EMBL" id="AUZY01003362">
    <property type="protein sequence ID" value="EQD69831.1"/>
    <property type="molecule type" value="Genomic_DNA"/>
</dbReference>
<reference evidence="6" key="1">
    <citation type="submission" date="2013-08" db="EMBL/GenBank/DDBJ databases">
        <authorList>
            <person name="Mendez C."/>
            <person name="Richter M."/>
            <person name="Ferrer M."/>
            <person name="Sanchez J."/>
        </authorList>
    </citation>
    <scope>NUCLEOTIDE SEQUENCE</scope>
</reference>
<dbReference type="GO" id="GO:0033281">
    <property type="term" value="C:TAT protein transport complex"/>
    <property type="evidence" value="ECO:0007669"/>
    <property type="project" value="TreeGrafter"/>
</dbReference>
<proteinExistence type="inferred from homology"/>
<feature type="transmembrane region" description="Helical" evidence="5">
    <location>
        <begin position="200"/>
        <end position="217"/>
    </location>
</feature>
<dbReference type="NCBIfam" id="TIGR00945">
    <property type="entry name" value="tatC"/>
    <property type="match status" value="1"/>
</dbReference>
<dbReference type="AlphaFoldDB" id="T1BA94"/>
<feature type="transmembrane region" description="Helical" evidence="5">
    <location>
        <begin position="79"/>
        <end position="100"/>
    </location>
</feature>
<reference evidence="6" key="2">
    <citation type="journal article" date="2014" name="ISME J.">
        <title>Microbial stratification in low pH oxic and suboxic macroscopic growths along an acid mine drainage.</title>
        <authorList>
            <person name="Mendez-Garcia C."/>
            <person name="Mesa V."/>
            <person name="Sprenger R.R."/>
            <person name="Richter M."/>
            <person name="Diez M.S."/>
            <person name="Solano J."/>
            <person name="Bargiela R."/>
            <person name="Golyshina O.V."/>
            <person name="Manteca A."/>
            <person name="Ramos J.L."/>
            <person name="Gallego J.R."/>
            <person name="Llorente I."/>
            <person name="Martins Dos Santos V.A."/>
            <person name="Jensen O.N."/>
            <person name="Pelaez A.I."/>
            <person name="Sanchez J."/>
            <person name="Ferrer M."/>
        </authorList>
    </citation>
    <scope>NUCLEOTIDE SEQUENCE</scope>
</reference>
<dbReference type="HAMAP" id="MF_00902">
    <property type="entry name" value="TatC"/>
    <property type="match status" value="1"/>
</dbReference>
<dbReference type="PANTHER" id="PTHR30371">
    <property type="entry name" value="SEC-INDEPENDENT PROTEIN TRANSLOCASE PROTEIN TATC"/>
    <property type="match status" value="1"/>
</dbReference>
<name>T1BA94_9ZZZZ</name>
<sequence>MSASENPGGLASGLIAHLLELRSRLLKAALAVLVVLLALLPFSEKLYALLARPLIERLPKGAHMIAIEVTGPFLTPIKLTFVVAVFAAMPAVLYQIWAFISPGLYRHEKRLALPLLIAAVLLFYTGCAFAYFLILPAAFHFLTLVTPPGVSMMTDIGHYLSFVLHVFFAFGLCFEVPVIVVVLAALGVVSVDKLRSARRYVIVGAFVVAAIITPPDVLSMTLLAVPMVLLYEAGVLVAAMLVRQKTQRAAQHQDEDSR</sequence>
<feature type="transmembrane region" description="Helical" evidence="5">
    <location>
        <begin position="223"/>
        <end position="242"/>
    </location>
</feature>
<dbReference type="GO" id="GO:0043953">
    <property type="term" value="P:protein transport by the Tat complex"/>
    <property type="evidence" value="ECO:0007669"/>
    <property type="project" value="TreeGrafter"/>
</dbReference>